<evidence type="ECO:0000256" key="1">
    <source>
        <dbReference type="ARBA" id="ARBA00023015"/>
    </source>
</evidence>
<dbReference type="InterPro" id="IPR018060">
    <property type="entry name" value="HTH_AraC"/>
</dbReference>
<dbReference type="RefSeq" id="WP_126162074.1">
    <property type="nucleotide sequence ID" value="NZ_RQPJ01000003.1"/>
</dbReference>
<dbReference type="AlphaFoldDB" id="A0A3S0CPA4"/>
<dbReference type="InterPro" id="IPR014710">
    <property type="entry name" value="RmlC-like_jellyroll"/>
</dbReference>
<dbReference type="InterPro" id="IPR018062">
    <property type="entry name" value="HTH_AraC-typ_CS"/>
</dbReference>
<dbReference type="EMBL" id="RQPJ01000003">
    <property type="protein sequence ID" value="RTE54086.1"/>
    <property type="molecule type" value="Genomic_DNA"/>
</dbReference>
<keyword evidence="2" id="KW-0238">DNA-binding</keyword>
<keyword evidence="6" id="KW-1185">Reference proteome</keyword>
<sequence>MKPVFQKLTPSHEVPFLLNKLELPRFDSSYHFHPEIELTYILESKGRRMVGNSISSYKAGDLILLGKNTPHSWFDSPESKGKRSAIVIQFDENFLGPTFFNRTGFTHLLTMMNDAQRGIVLKGGSRKHIAKKIEELFELNSFGRVLSLLTILDHIERTKEKEFLNKEGYKANFNKKDCNRISAICQFVAQNYSKEIKLEYIAKEIGKLTVSAFCNYFKSKMNRTFTEFVNEIRIEEAKKMIIESNNDISEIAYSCGYQSKSNFYKQFLKFNGISPLHYRKKMRLD</sequence>
<proteinExistence type="predicted"/>
<dbReference type="SUPFAM" id="SSF46689">
    <property type="entry name" value="Homeodomain-like"/>
    <property type="match status" value="1"/>
</dbReference>
<keyword evidence="1" id="KW-0805">Transcription regulation</keyword>
<dbReference type="SMART" id="SM00342">
    <property type="entry name" value="HTH_ARAC"/>
    <property type="match status" value="1"/>
</dbReference>
<dbReference type="GO" id="GO:0043565">
    <property type="term" value="F:sequence-specific DNA binding"/>
    <property type="evidence" value="ECO:0007669"/>
    <property type="project" value="InterPro"/>
</dbReference>
<evidence type="ECO:0000256" key="2">
    <source>
        <dbReference type="ARBA" id="ARBA00023125"/>
    </source>
</evidence>
<protein>
    <submittedName>
        <fullName evidence="5">AraC family transcriptional regulator</fullName>
    </submittedName>
</protein>
<keyword evidence="3" id="KW-0804">Transcription</keyword>
<dbReference type="GO" id="GO:0003700">
    <property type="term" value="F:DNA-binding transcription factor activity"/>
    <property type="evidence" value="ECO:0007669"/>
    <property type="project" value="InterPro"/>
</dbReference>
<dbReference type="Pfam" id="PF12833">
    <property type="entry name" value="HTH_18"/>
    <property type="match status" value="1"/>
</dbReference>
<dbReference type="SUPFAM" id="SSF51182">
    <property type="entry name" value="RmlC-like cupins"/>
    <property type="match status" value="1"/>
</dbReference>
<dbReference type="InterPro" id="IPR009057">
    <property type="entry name" value="Homeodomain-like_sf"/>
</dbReference>
<dbReference type="PANTHER" id="PTHR43280">
    <property type="entry name" value="ARAC-FAMILY TRANSCRIPTIONAL REGULATOR"/>
    <property type="match status" value="1"/>
</dbReference>
<dbReference type="PROSITE" id="PS01124">
    <property type="entry name" value="HTH_ARAC_FAMILY_2"/>
    <property type="match status" value="1"/>
</dbReference>
<organism evidence="5 6">
    <name type="scientific">Arenibacter aquaticus</name>
    <dbReference type="NCBI Taxonomy" id="2489054"/>
    <lineage>
        <taxon>Bacteria</taxon>
        <taxon>Pseudomonadati</taxon>
        <taxon>Bacteroidota</taxon>
        <taxon>Flavobacteriia</taxon>
        <taxon>Flavobacteriales</taxon>
        <taxon>Flavobacteriaceae</taxon>
        <taxon>Arenibacter</taxon>
    </lineage>
</organism>
<comment type="caution">
    <text evidence="5">The sequence shown here is derived from an EMBL/GenBank/DDBJ whole genome shotgun (WGS) entry which is preliminary data.</text>
</comment>
<evidence type="ECO:0000259" key="4">
    <source>
        <dbReference type="PROSITE" id="PS01124"/>
    </source>
</evidence>
<name>A0A3S0CPA4_9FLAO</name>
<reference evidence="5 6" key="1">
    <citation type="submission" date="2018-11" db="EMBL/GenBank/DDBJ databases">
        <title>Arenibacter aquaticus sp.nov., a marine bacterium isolated from surface seawater in the South China Sea.</title>
        <authorList>
            <person name="Guo J."/>
            <person name="Sun J."/>
        </authorList>
    </citation>
    <scope>NUCLEOTIDE SEQUENCE [LARGE SCALE GENOMIC DNA]</scope>
    <source>
        <strain evidence="5 6">GUO666</strain>
    </source>
</reference>
<dbReference type="OrthoDB" id="1410704at2"/>
<dbReference type="Gene3D" id="1.10.10.60">
    <property type="entry name" value="Homeodomain-like"/>
    <property type="match status" value="2"/>
</dbReference>
<accession>A0A3S0CPA4</accession>
<dbReference type="PANTHER" id="PTHR43280:SF27">
    <property type="entry name" value="TRANSCRIPTIONAL REGULATOR MTLR"/>
    <property type="match status" value="1"/>
</dbReference>
<evidence type="ECO:0000256" key="3">
    <source>
        <dbReference type="ARBA" id="ARBA00023163"/>
    </source>
</evidence>
<dbReference type="InterPro" id="IPR020449">
    <property type="entry name" value="Tscrpt_reg_AraC-type_HTH"/>
</dbReference>
<dbReference type="Gene3D" id="2.60.120.10">
    <property type="entry name" value="Jelly Rolls"/>
    <property type="match status" value="1"/>
</dbReference>
<dbReference type="PRINTS" id="PR00032">
    <property type="entry name" value="HTHARAC"/>
</dbReference>
<feature type="domain" description="HTH araC/xylS-type" evidence="4">
    <location>
        <begin position="182"/>
        <end position="281"/>
    </location>
</feature>
<evidence type="ECO:0000313" key="6">
    <source>
        <dbReference type="Proteomes" id="UP000267585"/>
    </source>
</evidence>
<dbReference type="InterPro" id="IPR011051">
    <property type="entry name" value="RmlC_Cupin_sf"/>
</dbReference>
<dbReference type="PROSITE" id="PS00041">
    <property type="entry name" value="HTH_ARAC_FAMILY_1"/>
    <property type="match status" value="1"/>
</dbReference>
<dbReference type="CDD" id="cd06976">
    <property type="entry name" value="cupin_MtlR-like_N"/>
    <property type="match status" value="1"/>
</dbReference>
<evidence type="ECO:0000313" key="5">
    <source>
        <dbReference type="EMBL" id="RTE54086.1"/>
    </source>
</evidence>
<gene>
    <name evidence="5" type="ORF">EHW67_09175</name>
</gene>
<dbReference type="Proteomes" id="UP000267585">
    <property type="component" value="Unassembled WGS sequence"/>
</dbReference>